<dbReference type="InterPro" id="IPR002933">
    <property type="entry name" value="Peptidase_M20"/>
</dbReference>
<dbReference type="FunFam" id="3.30.70.360:FF:000004">
    <property type="entry name" value="Peptidase M20 domain-containing protein 2"/>
    <property type="match status" value="1"/>
</dbReference>
<dbReference type="GO" id="GO:0005737">
    <property type="term" value="C:cytoplasm"/>
    <property type="evidence" value="ECO:0007669"/>
    <property type="project" value="TreeGrafter"/>
</dbReference>
<dbReference type="PANTHER" id="PTHR30575">
    <property type="entry name" value="PEPTIDASE M20"/>
    <property type="match status" value="1"/>
</dbReference>
<feature type="domain" description="Peptidase M20 dimerisation" evidence="2">
    <location>
        <begin position="170"/>
        <end position="260"/>
    </location>
</feature>
<name>A0A0J6ZMQ7_9FIRM</name>
<dbReference type="Pfam" id="PF07687">
    <property type="entry name" value="M20_dimer"/>
    <property type="match status" value="1"/>
</dbReference>
<organism evidence="3 4">
    <name type="scientific">Megasphaera cerevisiae DSM 20462</name>
    <dbReference type="NCBI Taxonomy" id="1122219"/>
    <lineage>
        <taxon>Bacteria</taxon>
        <taxon>Bacillati</taxon>
        <taxon>Bacillota</taxon>
        <taxon>Negativicutes</taxon>
        <taxon>Veillonellales</taxon>
        <taxon>Veillonellaceae</taxon>
        <taxon>Megasphaera</taxon>
    </lineage>
</organism>
<evidence type="ECO:0000313" key="3">
    <source>
        <dbReference type="EMBL" id="KMO86186.1"/>
    </source>
</evidence>
<dbReference type="GO" id="GO:0071713">
    <property type="term" value="F:para-aminobenzoyl-glutamate hydrolase activity"/>
    <property type="evidence" value="ECO:0007669"/>
    <property type="project" value="TreeGrafter"/>
</dbReference>
<dbReference type="Proteomes" id="UP000036503">
    <property type="component" value="Unassembled WGS sequence"/>
</dbReference>
<keyword evidence="3" id="KW-0378">Hydrolase</keyword>
<dbReference type="OrthoDB" id="9781032at2"/>
<dbReference type="SUPFAM" id="SSF53187">
    <property type="entry name" value="Zn-dependent exopeptidases"/>
    <property type="match status" value="1"/>
</dbReference>
<gene>
    <name evidence="3" type="ORF">AB840_09425</name>
</gene>
<dbReference type="STRING" id="39029.BSR42_10535"/>
<comment type="similarity">
    <text evidence="1">Belongs to the peptidase M20A family.</text>
</comment>
<dbReference type="GO" id="GO:0016805">
    <property type="term" value="F:dipeptidase activity"/>
    <property type="evidence" value="ECO:0007669"/>
    <property type="project" value="InterPro"/>
</dbReference>
<dbReference type="Gene3D" id="3.40.630.10">
    <property type="entry name" value="Zn peptidases"/>
    <property type="match status" value="1"/>
</dbReference>
<evidence type="ECO:0000259" key="2">
    <source>
        <dbReference type="Pfam" id="PF07687"/>
    </source>
</evidence>
<evidence type="ECO:0000313" key="4">
    <source>
        <dbReference type="Proteomes" id="UP000036503"/>
    </source>
</evidence>
<dbReference type="InterPro" id="IPR011650">
    <property type="entry name" value="Peptidase_M20_dimer"/>
</dbReference>
<sequence length="388" mass="42349">MSLIDVFKQGIQAHCSDAFALNYQIANDPELSGEEFRACAAHVALCHASGMEIIEQFADQLTAYKAVVCRSVAPVMKVALLAEYDALPGIGHGCGHSASGAISFLAAAAFHVMKNLPVDIDLIGTPDEELHGGKVAMCRRYIFTEYDLAVMVHMSPNQTTANSHFLALSDYRIQFHGQTAHAASDPWHGRNALNGATLAMHAIDMLRQHVQPDSRIGTYIVNGGAASNIIPDYAELECCIRHTERAYLNIIVDKIMNCFKGAAIATETTYDVRQVGYEFDNMVWNEAATEAVRTILRDMHIPFTEPAGCGSSDIGNVSHQCPALHLHLAMGDTFYPDHSVQIANMVKNKKIEPVILQGAEIIGRLVINMAGDAVLRKAVKEEFRGQSQ</sequence>
<dbReference type="InterPro" id="IPR036264">
    <property type="entry name" value="Bact_exopeptidase_dim_dom"/>
</dbReference>
<dbReference type="GO" id="GO:0046657">
    <property type="term" value="P:folic acid catabolic process"/>
    <property type="evidence" value="ECO:0007669"/>
    <property type="project" value="TreeGrafter"/>
</dbReference>
<dbReference type="SUPFAM" id="SSF55031">
    <property type="entry name" value="Bacterial exopeptidase dimerisation domain"/>
    <property type="match status" value="1"/>
</dbReference>
<dbReference type="InParanoid" id="A0A0J6ZMQ7"/>
<dbReference type="Gene3D" id="3.30.70.360">
    <property type="match status" value="1"/>
</dbReference>
<dbReference type="EMBL" id="LEKT01000030">
    <property type="protein sequence ID" value="KMO86186.1"/>
    <property type="molecule type" value="Genomic_DNA"/>
</dbReference>
<reference evidence="3 4" key="1">
    <citation type="submission" date="2015-06" db="EMBL/GenBank/DDBJ databases">
        <title>Draft genome sequence of beer spoilage bacterium Megasphaera cerevisiae type strain 20462.</title>
        <authorList>
            <person name="Kutumbaka K."/>
            <person name="Pasmowitz J."/>
            <person name="Mategko J."/>
            <person name="Reyes D."/>
            <person name="Friedrich A."/>
            <person name="Han S."/>
            <person name="Martens-Habbena W."/>
            <person name="Neal-McKinney J."/>
            <person name="Janagama H.K."/>
            <person name="Nadala C."/>
            <person name="Samadpour M."/>
        </authorList>
    </citation>
    <scope>NUCLEOTIDE SEQUENCE [LARGE SCALE GENOMIC DNA]</scope>
    <source>
        <strain evidence="3 4">DSM 20462</strain>
    </source>
</reference>
<dbReference type="AlphaFoldDB" id="A0A0J6ZMQ7"/>
<dbReference type="Pfam" id="PF01546">
    <property type="entry name" value="Peptidase_M20"/>
    <property type="match status" value="1"/>
</dbReference>
<comment type="caution">
    <text evidence="3">The sequence shown here is derived from an EMBL/GenBank/DDBJ whole genome shotgun (WGS) entry which is preliminary data.</text>
</comment>
<dbReference type="InterPro" id="IPR017144">
    <property type="entry name" value="Xaa-Arg_dipeptidase"/>
</dbReference>
<evidence type="ECO:0000256" key="1">
    <source>
        <dbReference type="PIRNR" id="PIRNR037226"/>
    </source>
</evidence>
<protein>
    <recommendedName>
        <fullName evidence="1">Peptidase M20 domain-containing protein 2</fullName>
    </recommendedName>
</protein>
<dbReference type="RefSeq" id="WP_048514591.1">
    <property type="nucleotide sequence ID" value="NZ_FUXD01000049.1"/>
</dbReference>
<accession>A0A0J6ZMQ7</accession>
<dbReference type="PIRSF" id="PIRSF037226">
    <property type="entry name" value="Amidohydrolase_ACY1L2_prd"/>
    <property type="match status" value="1"/>
</dbReference>
<dbReference type="InterPro" id="IPR052030">
    <property type="entry name" value="Peptidase_M20/M20A_hydrolases"/>
</dbReference>
<keyword evidence="4" id="KW-1185">Reference proteome</keyword>
<proteinExistence type="inferred from homology"/>
<dbReference type="PANTHER" id="PTHR30575:SF3">
    <property type="entry name" value="PEPTIDASE M20 DIMERISATION DOMAIN-CONTAINING PROTEIN"/>
    <property type="match status" value="1"/>
</dbReference>
<dbReference type="PATRIC" id="fig|1122219.3.peg.1599"/>